<keyword evidence="3" id="KW-1185">Reference proteome</keyword>
<feature type="transmembrane region" description="Helical" evidence="1">
    <location>
        <begin position="106"/>
        <end position="126"/>
    </location>
</feature>
<accession>A0A914BK01</accession>
<organism evidence="2 3">
    <name type="scientific">Patiria miniata</name>
    <name type="common">Bat star</name>
    <name type="synonym">Asterina miniata</name>
    <dbReference type="NCBI Taxonomy" id="46514"/>
    <lineage>
        <taxon>Eukaryota</taxon>
        <taxon>Metazoa</taxon>
        <taxon>Echinodermata</taxon>
        <taxon>Eleutherozoa</taxon>
        <taxon>Asterozoa</taxon>
        <taxon>Asteroidea</taxon>
        <taxon>Valvatacea</taxon>
        <taxon>Valvatida</taxon>
        <taxon>Asterinidae</taxon>
        <taxon>Patiria</taxon>
    </lineage>
</organism>
<reference evidence="2" key="1">
    <citation type="submission" date="2022-11" db="UniProtKB">
        <authorList>
            <consortium name="EnsemblMetazoa"/>
        </authorList>
    </citation>
    <scope>IDENTIFICATION</scope>
</reference>
<dbReference type="OrthoDB" id="10417677at2759"/>
<feature type="transmembrane region" description="Helical" evidence="1">
    <location>
        <begin position="45"/>
        <end position="65"/>
    </location>
</feature>
<evidence type="ECO:0000313" key="2">
    <source>
        <dbReference type="EnsemblMetazoa" id="XP_038076136.1"/>
    </source>
</evidence>
<dbReference type="EnsemblMetazoa" id="XM_038220208.1">
    <property type="protein sequence ID" value="XP_038076136.1"/>
    <property type="gene ID" value="LOC119744335"/>
</dbReference>
<dbReference type="AlphaFoldDB" id="A0A914BK01"/>
<sequence length="127" mass="13664">MTIASVIVGTIATQALGAVWFNVLSGPWMRGLGKKYEDFKDTDSTPFILAALAMFALSAFMSSTLRPFFGVVTVEEAVHFALRVSAAGALLQIPHNAFEGKGWSTYLVNVGYDTLCLLIICVVTTVI</sequence>
<protein>
    <submittedName>
        <fullName evidence="2">Uncharacterized protein</fullName>
    </submittedName>
</protein>
<feature type="transmembrane region" description="Helical" evidence="1">
    <location>
        <begin position="6"/>
        <end position="24"/>
    </location>
</feature>
<dbReference type="Proteomes" id="UP000887568">
    <property type="component" value="Unplaced"/>
</dbReference>
<name>A0A914BK01_PATMI</name>
<dbReference type="OMA" id="PAYLVNI"/>
<evidence type="ECO:0000256" key="1">
    <source>
        <dbReference type="SAM" id="Phobius"/>
    </source>
</evidence>
<keyword evidence="1" id="KW-1133">Transmembrane helix</keyword>
<dbReference type="GeneID" id="119744335"/>
<dbReference type="InterPro" id="IPR013879">
    <property type="entry name" value="DUF1761"/>
</dbReference>
<dbReference type="RefSeq" id="XP_038076136.1">
    <property type="nucleotide sequence ID" value="XM_038220208.1"/>
</dbReference>
<evidence type="ECO:0000313" key="3">
    <source>
        <dbReference type="Proteomes" id="UP000887568"/>
    </source>
</evidence>
<dbReference type="Pfam" id="PF08570">
    <property type="entry name" value="DUF1761"/>
    <property type="match status" value="1"/>
</dbReference>
<proteinExistence type="predicted"/>
<keyword evidence="1" id="KW-0472">Membrane</keyword>
<keyword evidence="1" id="KW-0812">Transmembrane</keyword>